<sequence length="759" mass="77871">MTTNVLDPNGVGAGALAAAAAELIGPLSDAATPRPLTLQPSPASSPKGQAQAVVDVSTRFPLIVVTLLTDLNGDTLTITPALQPATGAPVPQPVVTFAPRSVAGTTLVAAVPPTTDGVASPCTVLVQGVRAAATLSAQDLIATVRIQLVQGILGRLLTVLLDEKGRLRRVARDVRATRALATATGNALDRIGDDLSCPRFADELFWDTTRLSPGTRPLQPPGTREDDASYRARLRVLRGLRLPSTPWIDSAVNGPGAAGTPGTGLMADVGLITRVTVDESVNPQLLAMRVIAPGSPGSLAALFDAIRRVHLIWPAGSATGDTVHGQRLLPPDVVAATTKQRAALATWQLPDGQPVAPALAAALTRLNDRCVQLGARPWPKLLGGQSDTGGSRFELGLGATLAAPVAAQLDAAVTAATALKDPTLVPQPRSVDPAGVWLLKASGLRTAEQAADGTVFVSAALMGSLVVDVTPGPEAAVPLTLAARLVSGTDPNHDVPMVAVIQALAASQLTPVATPATLLATAQSTAAVTGLGAALDSRGIPGVTAVADFVRQLASRSDRDYAIFDLGATLTAAVIATPTQLSPLLTAAAQAGASSVVAIATSAGTLALMFGVAGLPLGGCNLAAQQTLIHRWQVRALSTSTPAGLEPRRGVRVTVPFAGNGVSIVSCVVSQRTGANDPYVWRPTLPDGVLLTLRQYEHLLNIVELATPVGVRADTFALRRQHVDVDGTGKATPLRPSAARSYRHYRLARSAPAGQGETT</sequence>
<keyword evidence="2" id="KW-1185">Reference proteome</keyword>
<dbReference type="AlphaFoldDB" id="A0A3E0HHF5"/>
<evidence type="ECO:0000313" key="1">
    <source>
        <dbReference type="EMBL" id="REH45929.1"/>
    </source>
</evidence>
<comment type="caution">
    <text evidence="1">The sequence shown here is derived from an EMBL/GenBank/DDBJ whole genome shotgun (WGS) entry which is preliminary data.</text>
</comment>
<dbReference type="EMBL" id="QUNO01000007">
    <property type="protein sequence ID" value="REH45929.1"/>
    <property type="molecule type" value="Genomic_DNA"/>
</dbReference>
<dbReference type="OrthoDB" id="3307145at2"/>
<dbReference type="RefSeq" id="WP_116176105.1">
    <property type="nucleotide sequence ID" value="NZ_CP144375.1"/>
</dbReference>
<evidence type="ECO:0000313" key="2">
    <source>
        <dbReference type="Proteomes" id="UP000256269"/>
    </source>
</evidence>
<name>A0A3E0HHF5_9PSEU</name>
<protein>
    <submittedName>
        <fullName evidence="1">Uncharacterized protein</fullName>
    </submittedName>
</protein>
<proteinExistence type="predicted"/>
<dbReference type="Proteomes" id="UP000256269">
    <property type="component" value="Unassembled WGS sequence"/>
</dbReference>
<accession>A0A3E0HHF5</accession>
<organism evidence="1 2">
    <name type="scientific">Kutzneria buriramensis</name>
    <dbReference type="NCBI Taxonomy" id="1045776"/>
    <lineage>
        <taxon>Bacteria</taxon>
        <taxon>Bacillati</taxon>
        <taxon>Actinomycetota</taxon>
        <taxon>Actinomycetes</taxon>
        <taxon>Pseudonocardiales</taxon>
        <taxon>Pseudonocardiaceae</taxon>
        <taxon>Kutzneria</taxon>
    </lineage>
</organism>
<reference evidence="1 2" key="1">
    <citation type="submission" date="2018-08" db="EMBL/GenBank/DDBJ databases">
        <title>Genomic Encyclopedia of Archaeal and Bacterial Type Strains, Phase II (KMG-II): from individual species to whole genera.</title>
        <authorList>
            <person name="Goeker M."/>
        </authorList>
    </citation>
    <scope>NUCLEOTIDE SEQUENCE [LARGE SCALE GENOMIC DNA]</scope>
    <source>
        <strain evidence="1 2">DSM 45791</strain>
    </source>
</reference>
<gene>
    <name evidence="1" type="ORF">BCF44_10761</name>
</gene>